<accession>H3BBK6</accession>
<dbReference type="EMBL" id="AFYH01042717">
    <property type="status" value="NOT_ANNOTATED_CDS"/>
    <property type="molecule type" value="Genomic_DNA"/>
</dbReference>
<keyword evidence="1" id="KW-0547">Nucleotide-binding</keyword>
<dbReference type="GO" id="GO:0003924">
    <property type="term" value="F:GTPase activity"/>
    <property type="evidence" value="ECO:0007669"/>
    <property type="project" value="InterPro"/>
</dbReference>
<reference evidence="3" key="3">
    <citation type="submission" date="2025-09" db="UniProtKB">
        <authorList>
            <consortium name="Ensembl"/>
        </authorList>
    </citation>
    <scope>IDENTIFICATION</scope>
</reference>
<evidence type="ECO:0008006" key="5">
    <source>
        <dbReference type="Google" id="ProtNLM"/>
    </source>
</evidence>
<dbReference type="SMART" id="SM00173">
    <property type="entry name" value="RAS"/>
    <property type="match status" value="1"/>
</dbReference>
<dbReference type="GO" id="GO:0005525">
    <property type="term" value="F:GTP binding"/>
    <property type="evidence" value="ECO:0007669"/>
    <property type="project" value="UniProtKB-KW"/>
</dbReference>
<dbReference type="GO" id="GO:0016020">
    <property type="term" value="C:membrane"/>
    <property type="evidence" value="ECO:0007669"/>
    <property type="project" value="InterPro"/>
</dbReference>
<dbReference type="InterPro" id="IPR020849">
    <property type="entry name" value="Small_GTPase_Ras-type"/>
</dbReference>
<gene>
    <name evidence="3" type="primary">LOC102356108</name>
</gene>
<dbReference type="PANTHER" id="PTHR24070">
    <property type="entry name" value="RAS, DI-RAS, AND RHEB FAMILY MEMBERS OF SMALL GTPASE SUPERFAMILY"/>
    <property type="match status" value="1"/>
</dbReference>
<evidence type="ECO:0000256" key="2">
    <source>
        <dbReference type="ARBA" id="ARBA00023134"/>
    </source>
</evidence>
<reference evidence="4" key="1">
    <citation type="submission" date="2011-08" db="EMBL/GenBank/DDBJ databases">
        <title>The draft genome of Latimeria chalumnae.</title>
        <authorList>
            <person name="Di Palma F."/>
            <person name="Alfoldi J."/>
            <person name="Johnson J."/>
            <person name="Berlin A."/>
            <person name="Gnerre S."/>
            <person name="Jaffe D."/>
            <person name="MacCallum I."/>
            <person name="Young S."/>
            <person name="Walker B.J."/>
            <person name="Lander E."/>
            <person name="Lindblad-Toh K."/>
        </authorList>
    </citation>
    <scope>NUCLEOTIDE SEQUENCE [LARGE SCALE GENOMIC DNA]</scope>
    <source>
        <strain evidence="4">Wild caught</strain>
    </source>
</reference>
<dbReference type="AlphaFoldDB" id="H3BBK6"/>
<dbReference type="GO" id="GO:0007165">
    <property type="term" value="P:signal transduction"/>
    <property type="evidence" value="ECO:0007669"/>
    <property type="project" value="InterPro"/>
</dbReference>
<dbReference type="InterPro" id="IPR027417">
    <property type="entry name" value="P-loop_NTPase"/>
</dbReference>
<name>H3BBK6_LATCH</name>
<evidence type="ECO:0000313" key="4">
    <source>
        <dbReference type="Proteomes" id="UP000008672"/>
    </source>
</evidence>
<dbReference type="Ensembl" id="ENSLACT00000019411.1">
    <property type="protein sequence ID" value="ENSLACP00000019277.1"/>
    <property type="gene ID" value="ENSLACG00000016958.2"/>
</dbReference>
<dbReference type="InterPro" id="IPR005225">
    <property type="entry name" value="Small_GTP-bd"/>
</dbReference>
<keyword evidence="2" id="KW-0342">GTP-binding</keyword>
<dbReference type="FunFam" id="3.40.50.300:FF:001423">
    <property type="entry name" value="Ras family GTPase"/>
    <property type="match status" value="1"/>
</dbReference>
<dbReference type="Gene3D" id="3.40.50.300">
    <property type="entry name" value="P-loop containing nucleotide triphosphate hydrolases"/>
    <property type="match status" value="1"/>
</dbReference>
<dbReference type="STRING" id="7897.ENSLACP00000019277"/>
<dbReference type="GeneTree" id="ENSGT00940000156353"/>
<dbReference type="PROSITE" id="PS51419">
    <property type="entry name" value="RAB"/>
    <property type="match status" value="1"/>
</dbReference>
<evidence type="ECO:0000256" key="1">
    <source>
        <dbReference type="ARBA" id="ARBA00022741"/>
    </source>
</evidence>
<dbReference type="eggNOG" id="KOG0395">
    <property type="taxonomic scope" value="Eukaryota"/>
</dbReference>
<dbReference type="Proteomes" id="UP000008672">
    <property type="component" value="Unassembled WGS sequence"/>
</dbReference>
<dbReference type="NCBIfam" id="TIGR00231">
    <property type="entry name" value="small_GTP"/>
    <property type="match status" value="1"/>
</dbReference>
<organism evidence="3 4">
    <name type="scientific">Latimeria chalumnae</name>
    <name type="common">Coelacanth</name>
    <dbReference type="NCBI Taxonomy" id="7897"/>
    <lineage>
        <taxon>Eukaryota</taxon>
        <taxon>Metazoa</taxon>
        <taxon>Chordata</taxon>
        <taxon>Craniata</taxon>
        <taxon>Vertebrata</taxon>
        <taxon>Euteleostomi</taxon>
        <taxon>Coelacanthiformes</taxon>
        <taxon>Coelacanthidae</taxon>
        <taxon>Latimeria</taxon>
    </lineage>
</organism>
<dbReference type="PROSITE" id="PS51421">
    <property type="entry name" value="RAS"/>
    <property type="match status" value="1"/>
</dbReference>
<reference evidence="3" key="2">
    <citation type="submission" date="2025-08" db="UniProtKB">
        <authorList>
            <consortium name="Ensembl"/>
        </authorList>
    </citation>
    <scope>IDENTIFICATION</scope>
</reference>
<keyword evidence="4" id="KW-1185">Reference proteome</keyword>
<dbReference type="SMART" id="SM00175">
    <property type="entry name" value="RAB"/>
    <property type="match status" value="1"/>
</dbReference>
<dbReference type="Pfam" id="PF00071">
    <property type="entry name" value="Ras"/>
    <property type="match status" value="1"/>
</dbReference>
<dbReference type="InParanoid" id="H3BBK6"/>
<dbReference type="EMBL" id="AFYH01042718">
    <property type="status" value="NOT_ANNOTATED_CDS"/>
    <property type="molecule type" value="Genomic_DNA"/>
</dbReference>
<dbReference type="InterPro" id="IPR001806">
    <property type="entry name" value="Small_GTPase"/>
</dbReference>
<evidence type="ECO:0000313" key="3">
    <source>
        <dbReference type="Ensembl" id="ENSLACP00000019277.1"/>
    </source>
</evidence>
<sequence>MATGDIESEYITTYNVVVVGDAFVGKSALAIQFSHDVFVSDLDPTIEDSYVKRAEIDGQVAIINVLDTAGLEEFSALQDQYLRTGEGFLLVYSVTDEKSFQRVQRLHELILRMKDRDSFPMILVANKVDLIHLRNISSKQGRELAAKYNIPYVETSAKDPPLNVCKVFFDLVRLISQQLYSCRSQGEKITKQHSDKAVDFQKLKCTIF</sequence>
<dbReference type="SMART" id="SM00174">
    <property type="entry name" value="RHO"/>
    <property type="match status" value="1"/>
</dbReference>
<proteinExistence type="predicted"/>
<dbReference type="PRINTS" id="PR00449">
    <property type="entry name" value="RASTRNSFRMNG"/>
</dbReference>
<protein>
    <recommendedName>
        <fullName evidence="5">Small monomeric GTPase</fullName>
    </recommendedName>
</protein>
<dbReference type="SUPFAM" id="SSF52540">
    <property type="entry name" value="P-loop containing nucleoside triphosphate hydrolases"/>
    <property type="match status" value="1"/>
</dbReference>